<dbReference type="Proteomes" id="UP001443563">
    <property type="component" value="Unassembled WGS sequence"/>
</dbReference>
<comment type="caution">
    <text evidence="1">The sequence shown here is derived from an EMBL/GenBank/DDBJ whole genome shotgun (WGS) entry which is preliminary data.</text>
</comment>
<feature type="non-terminal residue" evidence="1">
    <location>
        <position position="147"/>
    </location>
</feature>
<accession>A0ABR3EFB6</accession>
<name>A0ABR3EFB6_9TRYP</name>
<keyword evidence="2" id="KW-1185">Reference proteome</keyword>
<sequence length="147" mass="15861">MRHSHVHRHVGGFHRTAQHYAEKQSCVRVCRRRRRSRGPLSSSCQKAAAAVAHTHPCVSTFPPCYSSLRHHVAHRDLALGDDHLAVDAALLELAGVAQSLVLGAQDVGEAPVLGCHNDLAARELHLGAAQGLIGLRHVRLLGAHGQQ</sequence>
<dbReference type="EMBL" id="JBAMZM010000005">
    <property type="protein sequence ID" value="KAL0512906.1"/>
    <property type="molecule type" value="Genomic_DNA"/>
</dbReference>
<protein>
    <submittedName>
        <fullName evidence="1">Uncharacterized protein</fullName>
    </submittedName>
</protein>
<evidence type="ECO:0000313" key="1">
    <source>
        <dbReference type="EMBL" id="KAL0512906.1"/>
    </source>
</evidence>
<organism evidence="1 2">
    <name type="scientific">Leishmania shawi</name>
    <dbReference type="NCBI Taxonomy" id="5680"/>
    <lineage>
        <taxon>Eukaryota</taxon>
        <taxon>Discoba</taxon>
        <taxon>Euglenozoa</taxon>
        <taxon>Kinetoplastea</taxon>
        <taxon>Metakinetoplastina</taxon>
        <taxon>Trypanosomatida</taxon>
        <taxon>Trypanosomatidae</taxon>
        <taxon>Leishmaniinae</taxon>
        <taxon>Leishmania</taxon>
        <taxon>Leishmania guyanensis species complex</taxon>
    </lineage>
</organism>
<reference evidence="1 2" key="1">
    <citation type="submission" date="2024-02" db="EMBL/GenBank/DDBJ databases">
        <title>FIRST GENOME SEQUENCES OF Leishmania (Viannia) shawi, Leishmania (Viannia) lindenbergi AND Leishmania (Viannia) utingensis.</title>
        <authorList>
            <person name="Resadore F."/>
            <person name="Custodio M.G.F."/>
            <person name="Boite M.C."/>
            <person name="Cupolillo E."/>
            <person name="Ferreira G.E.M."/>
        </authorList>
    </citation>
    <scope>NUCLEOTIDE SEQUENCE [LARGE SCALE GENOMIC DNA]</scope>
    <source>
        <strain evidence="1 2">MCEB/BR/1984/M8408</strain>
    </source>
</reference>
<gene>
    <name evidence="1" type="ORF">Q4I29_000925</name>
</gene>
<evidence type="ECO:0000313" key="2">
    <source>
        <dbReference type="Proteomes" id="UP001443563"/>
    </source>
</evidence>
<proteinExistence type="predicted"/>